<accession>A0AAD5MJI7</accession>
<dbReference type="Proteomes" id="UP001196413">
    <property type="component" value="Unassembled WGS sequence"/>
</dbReference>
<dbReference type="AlphaFoldDB" id="A0AAD5MJI7"/>
<evidence type="ECO:0000313" key="2">
    <source>
        <dbReference type="Proteomes" id="UP001196413"/>
    </source>
</evidence>
<proteinExistence type="predicted"/>
<comment type="caution">
    <text evidence="1">The sequence shown here is derived from an EMBL/GenBank/DDBJ whole genome shotgun (WGS) entry which is preliminary data.</text>
</comment>
<dbReference type="EMBL" id="JAHQIW010000561">
    <property type="protein sequence ID" value="KAJ1348784.1"/>
    <property type="molecule type" value="Genomic_DNA"/>
</dbReference>
<reference evidence="1" key="1">
    <citation type="submission" date="2021-06" db="EMBL/GenBank/DDBJ databases">
        <title>Parelaphostrongylus tenuis whole genome reference sequence.</title>
        <authorList>
            <person name="Garwood T.J."/>
            <person name="Larsen P.A."/>
            <person name="Fountain-Jones N.M."/>
            <person name="Garbe J.R."/>
            <person name="Macchietto M.G."/>
            <person name="Kania S.A."/>
            <person name="Gerhold R.W."/>
            <person name="Richards J.E."/>
            <person name="Wolf T.M."/>
        </authorList>
    </citation>
    <scope>NUCLEOTIDE SEQUENCE</scope>
    <source>
        <strain evidence="1">MNPRO001-30</strain>
        <tissue evidence="1">Meninges</tissue>
    </source>
</reference>
<sequence length="55" mass="6008">MGAIQLKIPRSKKVATSMNVLPQPSNGFQLRVKDLDSLHETCTNSAFIQAPLLKA</sequence>
<protein>
    <submittedName>
        <fullName evidence="1">Uncharacterized protein</fullName>
    </submittedName>
</protein>
<gene>
    <name evidence="1" type="ORF">KIN20_004176</name>
</gene>
<keyword evidence="2" id="KW-1185">Reference proteome</keyword>
<organism evidence="1 2">
    <name type="scientific">Parelaphostrongylus tenuis</name>
    <name type="common">Meningeal worm</name>
    <dbReference type="NCBI Taxonomy" id="148309"/>
    <lineage>
        <taxon>Eukaryota</taxon>
        <taxon>Metazoa</taxon>
        <taxon>Ecdysozoa</taxon>
        <taxon>Nematoda</taxon>
        <taxon>Chromadorea</taxon>
        <taxon>Rhabditida</taxon>
        <taxon>Rhabditina</taxon>
        <taxon>Rhabditomorpha</taxon>
        <taxon>Strongyloidea</taxon>
        <taxon>Metastrongylidae</taxon>
        <taxon>Parelaphostrongylus</taxon>
    </lineage>
</organism>
<name>A0AAD5MJI7_PARTN</name>
<evidence type="ECO:0000313" key="1">
    <source>
        <dbReference type="EMBL" id="KAJ1348784.1"/>
    </source>
</evidence>